<name>A0A1J1C526_CALAY</name>
<dbReference type="EMBL" id="CP018099">
    <property type="protein sequence ID" value="APF17106.1"/>
    <property type="molecule type" value="Genomic_DNA"/>
</dbReference>
<reference evidence="1 2" key="1">
    <citation type="submission" date="2016-11" db="EMBL/GenBank/DDBJ databases">
        <title>Genomic analysis of Caldithrix abyssi and proposal of a novel bacterial phylum Caldithrichaeota.</title>
        <authorList>
            <person name="Kublanov I."/>
            <person name="Sigalova O."/>
            <person name="Gavrilov S."/>
            <person name="Lebedinsky A."/>
            <person name="Ivanova N."/>
            <person name="Daum C."/>
            <person name="Reddy T."/>
            <person name="Klenk H.P."/>
            <person name="Goker M."/>
            <person name="Reva O."/>
            <person name="Miroshnichenko M."/>
            <person name="Kyprides N."/>
            <person name="Woyke T."/>
            <person name="Gelfand M."/>
        </authorList>
    </citation>
    <scope>NUCLEOTIDE SEQUENCE [LARGE SCALE GENOMIC DNA]</scope>
    <source>
        <strain evidence="1 2">LF13</strain>
    </source>
</reference>
<gene>
    <name evidence="1" type="ORF">Cabys_355</name>
</gene>
<sequence length="49" mass="5573">MKDLNNRSGIKFLLKTVMSPATSEKKFIKLDSASMRYSPGQECLIYALF</sequence>
<dbReference type="KEGG" id="caby:Cabys_355"/>
<accession>A0A1J1C526</accession>
<evidence type="ECO:0000313" key="2">
    <source>
        <dbReference type="Proteomes" id="UP000183868"/>
    </source>
</evidence>
<organism evidence="1 2">
    <name type="scientific">Caldithrix abyssi DSM 13497</name>
    <dbReference type="NCBI Taxonomy" id="880073"/>
    <lineage>
        <taxon>Bacteria</taxon>
        <taxon>Pseudomonadati</taxon>
        <taxon>Calditrichota</taxon>
        <taxon>Calditrichia</taxon>
        <taxon>Calditrichales</taxon>
        <taxon>Calditrichaceae</taxon>
        <taxon>Caldithrix</taxon>
    </lineage>
</organism>
<protein>
    <submittedName>
        <fullName evidence="1">Uncharacterized protein</fullName>
    </submittedName>
</protein>
<dbReference type="AlphaFoldDB" id="A0A1J1C526"/>
<proteinExistence type="predicted"/>
<evidence type="ECO:0000313" key="1">
    <source>
        <dbReference type="EMBL" id="APF17106.1"/>
    </source>
</evidence>
<dbReference type="Proteomes" id="UP000183868">
    <property type="component" value="Chromosome"/>
</dbReference>